<dbReference type="Proteomes" id="UP000004263">
    <property type="component" value="Unassembled WGS sequence"/>
</dbReference>
<dbReference type="AlphaFoldDB" id="Q1N1I8"/>
<feature type="transmembrane region" description="Helical" evidence="1">
    <location>
        <begin position="53"/>
        <end position="73"/>
    </location>
</feature>
<proteinExistence type="predicted"/>
<feature type="transmembrane region" description="Helical" evidence="1">
    <location>
        <begin position="93"/>
        <end position="113"/>
    </location>
</feature>
<organism evidence="2 3">
    <name type="scientific">Bermanella marisrubri</name>
    <dbReference type="NCBI Taxonomy" id="207949"/>
    <lineage>
        <taxon>Bacteria</taxon>
        <taxon>Pseudomonadati</taxon>
        <taxon>Pseudomonadota</taxon>
        <taxon>Gammaproteobacteria</taxon>
        <taxon>Oceanospirillales</taxon>
        <taxon>Oceanospirillaceae</taxon>
        <taxon>Bermanella</taxon>
    </lineage>
</organism>
<feature type="transmembrane region" description="Helical" evidence="1">
    <location>
        <begin position="125"/>
        <end position="146"/>
    </location>
</feature>
<accession>Q1N1I8</accession>
<feature type="transmembrane region" description="Helical" evidence="1">
    <location>
        <begin position="15"/>
        <end position="32"/>
    </location>
</feature>
<evidence type="ECO:0000256" key="1">
    <source>
        <dbReference type="SAM" id="Phobius"/>
    </source>
</evidence>
<dbReference type="HOGENOM" id="CLU_144753_1_0_6"/>
<keyword evidence="1" id="KW-0812">Transmembrane</keyword>
<gene>
    <name evidence="2" type="ORF">RED65_03450</name>
</gene>
<protein>
    <submittedName>
        <fullName evidence="2">Uncharacterized protein</fullName>
    </submittedName>
</protein>
<keyword evidence="1" id="KW-1133">Transmembrane helix</keyword>
<name>Q1N1I8_9GAMM</name>
<comment type="caution">
    <text evidence="2">The sequence shown here is derived from an EMBL/GenBank/DDBJ whole genome shotgun (WGS) entry which is preliminary data.</text>
</comment>
<evidence type="ECO:0000313" key="2">
    <source>
        <dbReference type="EMBL" id="EAT12062.1"/>
    </source>
</evidence>
<sequence length="150" mass="17113">MISGLFYLAMEHRPWLHIVLHFIVPALLAWIFSRVSFLSLNEQGLASGVKYWLLSKGAFSAYILMMLTMLVDIDHLLATPLYAPNRCSIGFHPLHQIPALFVYGLMVLIPLLLRKPNASWSKVVFWLGMGLGIHMLLDGLDCWWMRSDSN</sequence>
<evidence type="ECO:0000313" key="3">
    <source>
        <dbReference type="Proteomes" id="UP000004263"/>
    </source>
</evidence>
<keyword evidence="3" id="KW-1185">Reference proteome</keyword>
<reference evidence="2 3" key="1">
    <citation type="submission" date="2006-03" db="EMBL/GenBank/DDBJ databases">
        <authorList>
            <person name="Pinhassi J."/>
            <person name="Pedros-Alio C."/>
            <person name="Ferriera S."/>
            <person name="Johnson J."/>
            <person name="Kravitz S."/>
            <person name="Halpern A."/>
            <person name="Remington K."/>
            <person name="Beeson K."/>
            <person name="Tran B."/>
            <person name="Rogers Y.-H."/>
            <person name="Friedman R."/>
            <person name="Venter J.C."/>
        </authorList>
    </citation>
    <scope>NUCLEOTIDE SEQUENCE [LARGE SCALE GENOMIC DNA]</scope>
    <source>
        <strain evidence="2 3">RED65</strain>
    </source>
</reference>
<dbReference type="InterPro" id="IPR046125">
    <property type="entry name" value="DUF6122"/>
</dbReference>
<dbReference type="EMBL" id="AAQH01000010">
    <property type="protein sequence ID" value="EAT12062.1"/>
    <property type="molecule type" value="Genomic_DNA"/>
</dbReference>
<dbReference type="STRING" id="207949.RED65_03450"/>
<dbReference type="RefSeq" id="WP_007019022.1">
    <property type="nucleotide sequence ID" value="NZ_CH724120.1"/>
</dbReference>
<dbReference type="Pfam" id="PF19617">
    <property type="entry name" value="DUF6122"/>
    <property type="match status" value="1"/>
</dbReference>
<keyword evidence="1" id="KW-0472">Membrane</keyword>